<gene>
    <name evidence="8" type="ORF">SAMN04489740_0432</name>
</gene>
<reference evidence="8 9" key="1">
    <citation type="submission" date="2016-10" db="EMBL/GenBank/DDBJ databases">
        <authorList>
            <person name="de Groot N.N."/>
        </authorList>
    </citation>
    <scope>NUCLEOTIDE SEQUENCE [LARGE SCALE GENOMIC DNA]</scope>
    <source>
        <strain evidence="8 9">DSM 22274</strain>
    </source>
</reference>
<evidence type="ECO:0000256" key="3">
    <source>
        <dbReference type="ARBA" id="ARBA00022991"/>
    </source>
</evidence>
<dbReference type="InterPro" id="IPR005101">
    <property type="entry name" value="Cryptochr/Photolyase_FAD-bd"/>
</dbReference>
<feature type="binding site" evidence="4">
    <location>
        <begin position="236"/>
        <end position="240"/>
    </location>
    <ligand>
        <name>FAD</name>
        <dbReference type="ChEBI" id="CHEBI:57692"/>
    </ligand>
</feature>
<dbReference type="InterPro" id="IPR036155">
    <property type="entry name" value="Crypto/Photolyase_N_sf"/>
</dbReference>
<dbReference type="SUPFAM" id="SSF52425">
    <property type="entry name" value="Cryptochrome/photolyase, N-terminal domain"/>
    <property type="match status" value="1"/>
</dbReference>
<dbReference type="GO" id="GO:0006950">
    <property type="term" value="P:response to stress"/>
    <property type="evidence" value="ECO:0007669"/>
    <property type="project" value="UniProtKB-ARBA"/>
</dbReference>
<evidence type="ECO:0000313" key="9">
    <source>
        <dbReference type="Proteomes" id="UP000182725"/>
    </source>
</evidence>
<keyword evidence="2 4" id="KW-0274">FAD</keyword>
<dbReference type="InterPro" id="IPR018394">
    <property type="entry name" value="DNA_photolyase_1_CS_C"/>
</dbReference>
<dbReference type="SUPFAM" id="SSF48173">
    <property type="entry name" value="Cryptochrome/photolyase FAD-binding domain"/>
    <property type="match status" value="1"/>
</dbReference>
<name>A0A1H5F6D5_9MICC</name>
<feature type="site" description="Electron transfer via tryptophanyl radical" evidence="5">
    <location>
        <position position="368"/>
    </location>
</feature>
<dbReference type="PRINTS" id="PR00147">
    <property type="entry name" value="DNAPHOTLYASE"/>
</dbReference>
<dbReference type="InterPro" id="IPR014729">
    <property type="entry name" value="Rossmann-like_a/b/a_fold"/>
</dbReference>
<dbReference type="Gene3D" id="3.40.50.620">
    <property type="entry name" value="HUPs"/>
    <property type="match status" value="1"/>
</dbReference>
<dbReference type="RefSeq" id="WP_074710144.1">
    <property type="nucleotide sequence ID" value="NZ_FNTV01000001.1"/>
</dbReference>
<dbReference type="InterPro" id="IPR002081">
    <property type="entry name" value="Cryptochrome/DNA_photolyase_1"/>
</dbReference>
<proteinExistence type="inferred from homology"/>
<feature type="binding site" evidence="4">
    <location>
        <position position="275"/>
    </location>
    <ligand>
        <name>FAD</name>
        <dbReference type="ChEBI" id="CHEBI:57692"/>
    </ligand>
</feature>
<evidence type="ECO:0000256" key="1">
    <source>
        <dbReference type="ARBA" id="ARBA00022630"/>
    </source>
</evidence>
<dbReference type="PROSITE" id="PS00691">
    <property type="entry name" value="DNA_PHOTOLYASES_1_2"/>
    <property type="match status" value="1"/>
</dbReference>
<comment type="cofactor">
    <cofactor evidence="4">
        <name>FAD</name>
        <dbReference type="ChEBI" id="CHEBI:57692"/>
    </cofactor>
    <text evidence="4">Binds 1 FAD per subunit.</text>
</comment>
<evidence type="ECO:0000256" key="6">
    <source>
        <dbReference type="RuleBase" id="RU004182"/>
    </source>
</evidence>
<protein>
    <submittedName>
        <fullName evidence="8">Deoxyribodipyrimidine photo-lyase type I</fullName>
    </submittedName>
</protein>
<dbReference type="Proteomes" id="UP000182725">
    <property type="component" value="Unassembled WGS sequence"/>
</dbReference>
<dbReference type="Pfam" id="PF03441">
    <property type="entry name" value="FAD_binding_7"/>
    <property type="match status" value="1"/>
</dbReference>
<dbReference type="GO" id="GO:0006139">
    <property type="term" value="P:nucleobase-containing compound metabolic process"/>
    <property type="evidence" value="ECO:0007669"/>
    <property type="project" value="UniProtKB-ARBA"/>
</dbReference>
<feature type="site" description="Electron transfer via tryptophanyl radical" evidence="5">
    <location>
        <position position="391"/>
    </location>
</feature>
<evidence type="ECO:0000256" key="4">
    <source>
        <dbReference type="PIRSR" id="PIRSR602081-1"/>
    </source>
</evidence>
<feature type="site" description="Electron transfer via tryptophanyl radical" evidence="5">
    <location>
        <position position="309"/>
    </location>
</feature>
<dbReference type="Gene3D" id="1.25.40.80">
    <property type="match status" value="1"/>
</dbReference>
<dbReference type="Gene3D" id="1.10.579.10">
    <property type="entry name" value="DNA Cyclobutane Dipyrimidine Photolyase, subunit A, domain 3"/>
    <property type="match status" value="1"/>
</dbReference>
<dbReference type="AlphaFoldDB" id="A0A1H5F6D5"/>
<dbReference type="PANTHER" id="PTHR11455">
    <property type="entry name" value="CRYPTOCHROME"/>
    <property type="match status" value="1"/>
</dbReference>
<sequence>MNASIAWFRDDLRVADNPALLAAAADGEAVALYVLDEQSPGIRPLGGAAKWWLHHALEDLRNELQDLGIPLILRHGPGAQAVAEVISELGADAIYWNRRYGGPERDVDAAVKSRALERGLHAESFQASLLHEPWTVTTGAGNPYQVFTPFWRTVSAHDFRAPLERPATGNGLGGKLPDGDPLDTWALLPTDPDWAGGLRETWRPTAAAARGLLADFLDGPVGEYSEARDRPDQSGTSRLSPYLRWGQLSPFQIWAALAAKRRDSEVAGLPGPAVFASELGWREFCWHQLYHHPDLATANLRGQFDQFPWRSAGEDGLAAEHLSAWQQGKTGIPLVDAGQRELWHTGVMHNRVRMVAASFLIKNLGFDWRVGEQWFWDTLVDADAASNPANWQWVAGSGADAAPYFRIFNPLTQAKKFDPVGKYVTRWVPEVLTPLYPEPIVDLQESRRTALEGYASIKS</sequence>
<dbReference type="GO" id="GO:0003677">
    <property type="term" value="F:DNA binding"/>
    <property type="evidence" value="ECO:0007669"/>
    <property type="project" value="TreeGrafter"/>
</dbReference>
<keyword evidence="8" id="KW-0456">Lyase</keyword>
<dbReference type="PROSITE" id="PS51645">
    <property type="entry name" value="PHR_CRY_ALPHA_BETA"/>
    <property type="match status" value="1"/>
</dbReference>
<evidence type="ECO:0000256" key="2">
    <source>
        <dbReference type="ARBA" id="ARBA00022827"/>
    </source>
</evidence>
<dbReference type="GO" id="GO:0071949">
    <property type="term" value="F:FAD binding"/>
    <property type="evidence" value="ECO:0007669"/>
    <property type="project" value="TreeGrafter"/>
</dbReference>
<dbReference type="Pfam" id="PF00875">
    <property type="entry name" value="DNA_photolyase"/>
    <property type="match status" value="1"/>
</dbReference>
<organism evidence="8 9">
    <name type="scientific">Arthrobacter alpinus</name>
    <dbReference type="NCBI Taxonomy" id="656366"/>
    <lineage>
        <taxon>Bacteria</taxon>
        <taxon>Bacillati</taxon>
        <taxon>Actinomycetota</taxon>
        <taxon>Actinomycetes</taxon>
        <taxon>Micrococcales</taxon>
        <taxon>Micrococcaceae</taxon>
        <taxon>Arthrobacter</taxon>
    </lineage>
</organism>
<evidence type="ECO:0000256" key="5">
    <source>
        <dbReference type="PIRSR" id="PIRSR602081-2"/>
    </source>
</evidence>
<feature type="binding site" evidence="4">
    <location>
        <position position="224"/>
    </location>
    <ligand>
        <name>FAD</name>
        <dbReference type="ChEBI" id="CHEBI:57692"/>
    </ligand>
</feature>
<comment type="similarity">
    <text evidence="6">Belongs to the DNA photolyase family.</text>
</comment>
<dbReference type="InterPro" id="IPR006050">
    <property type="entry name" value="DNA_photolyase_N"/>
</dbReference>
<dbReference type="EMBL" id="FNTV01000001">
    <property type="protein sequence ID" value="SED98961.1"/>
    <property type="molecule type" value="Genomic_DNA"/>
</dbReference>
<dbReference type="InterPro" id="IPR036134">
    <property type="entry name" value="Crypto/Photolyase_FAD-like_sf"/>
</dbReference>
<keyword evidence="1 4" id="KW-0285">Flavoprotein</keyword>
<dbReference type="GO" id="GO:0009416">
    <property type="term" value="P:response to light stimulus"/>
    <property type="evidence" value="ECO:0007669"/>
    <property type="project" value="TreeGrafter"/>
</dbReference>
<dbReference type="PANTHER" id="PTHR11455:SF9">
    <property type="entry name" value="CRYPTOCHROME CIRCADIAN CLOCK 5 ISOFORM X1"/>
    <property type="match status" value="1"/>
</dbReference>
<evidence type="ECO:0000259" key="7">
    <source>
        <dbReference type="PROSITE" id="PS51645"/>
    </source>
</evidence>
<feature type="binding site" evidence="4">
    <location>
        <begin position="381"/>
        <end position="383"/>
    </location>
    <ligand>
        <name>FAD</name>
        <dbReference type="ChEBI" id="CHEBI:57692"/>
    </ligand>
</feature>
<dbReference type="GO" id="GO:0003904">
    <property type="term" value="F:deoxyribodipyrimidine photo-lyase activity"/>
    <property type="evidence" value="ECO:0007669"/>
    <property type="project" value="TreeGrafter"/>
</dbReference>
<accession>A0A1H5F6D5</accession>
<feature type="domain" description="Photolyase/cryptochrome alpha/beta" evidence="7">
    <location>
        <begin position="2"/>
        <end position="130"/>
    </location>
</feature>
<keyword evidence="3 6" id="KW-0157">Chromophore</keyword>
<evidence type="ECO:0000313" key="8">
    <source>
        <dbReference type="EMBL" id="SED98961.1"/>
    </source>
</evidence>